<reference evidence="2 3" key="1">
    <citation type="submission" date="2019-03" db="EMBL/GenBank/DDBJ databases">
        <title>First draft genome of Liparis tanakae, snailfish: a comprehensive survey of snailfish specific genes.</title>
        <authorList>
            <person name="Kim W."/>
            <person name="Song I."/>
            <person name="Jeong J.-H."/>
            <person name="Kim D."/>
            <person name="Kim S."/>
            <person name="Ryu S."/>
            <person name="Song J.Y."/>
            <person name="Lee S.K."/>
        </authorList>
    </citation>
    <scope>NUCLEOTIDE SEQUENCE [LARGE SCALE GENOMIC DNA]</scope>
    <source>
        <tissue evidence="2">Muscle</tissue>
    </source>
</reference>
<feature type="region of interest" description="Disordered" evidence="1">
    <location>
        <begin position="1"/>
        <end position="171"/>
    </location>
</feature>
<dbReference type="Proteomes" id="UP000314294">
    <property type="component" value="Unassembled WGS sequence"/>
</dbReference>
<feature type="compositionally biased region" description="Basic and acidic residues" evidence="1">
    <location>
        <begin position="96"/>
        <end position="113"/>
    </location>
</feature>
<sequence length="171" mass="19519">MREESETRDKVQRFTVRADYLHPREDAGPRSTMPGLSSDGHPVTIYQPPVGVPTGEEIPAEDQEHAQENDRLYFPEAGGDTVSQSQTSKEPLARPVENHSPRPVENHYPDEWRTTAQTSGEPLPRPVENHYPDQWRTTTQTSREPQPLDQWRTNAQTSREPLPRPVENHSP</sequence>
<evidence type="ECO:0000313" key="2">
    <source>
        <dbReference type="EMBL" id="TNN75588.1"/>
    </source>
</evidence>
<feature type="compositionally biased region" description="Basic and acidic residues" evidence="1">
    <location>
        <begin position="1"/>
        <end position="12"/>
    </location>
</feature>
<evidence type="ECO:0000313" key="3">
    <source>
        <dbReference type="Proteomes" id="UP000314294"/>
    </source>
</evidence>
<proteinExistence type="predicted"/>
<feature type="compositionally biased region" description="Basic and acidic residues" evidence="1">
    <location>
        <begin position="62"/>
        <end position="73"/>
    </location>
</feature>
<name>A0A4Z2IC47_9TELE</name>
<organism evidence="2 3">
    <name type="scientific">Liparis tanakae</name>
    <name type="common">Tanaka's snailfish</name>
    <dbReference type="NCBI Taxonomy" id="230148"/>
    <lineage>
        <taxon>Eukaryota</taxon>
        <taxon>Metazoa</taxon>
        <taxon>Chordata</taxon>
        <taxon>Craniata</taxon>
        <taxon>Vertebrata</taxon>
        <taxon>Euteleostomi</taxon>
        <taxon>Actinopterygii</taxon>
        <taxon>Neopterygii</taxon>
        <taxon>Teleostei</taxon>
        <taxon>Neoteleostei</taxon>
        <taxon>Acanthomorphata</taxon>
        <taxon>Eupercaria</taxon>
        <taxon>Perciformes</taxon>
        <taxon>Cottioidei</taxon>
        <taxon>Cottales</taxon>
        <taxon>Liparidae</taxon>
        <taxon>Liparis</taxon>
    </lineage>
</organism>
<feature type="compositionally biased region" description="Basic and acidic residues" evidence="1">
    <location>
        <begin position="19"/>
        <end position="28"/>
    </location>
</feature>
<accession>A0A4Z2IC47</accession>
<dbReference type="EMBL" id="SRLO01000101">
    <property type="protein sequence ID" value="TNN75588.1"/>
    <property type="molecule type" value="Genomic_DNA"/>
</dbReference>
<evidence type="ECO:0000256" key="1">
    <source>
        <dbReference type="SAM" id="MobiDB-lite"/>
    </source>
</evidence>
<keyword evidence="3" id="KW-1185">Reference proteome</keyword>
<gene>
    <name evidence="2" type="ORF">EYF80_014138</name>
</gene>
<comment type="caution">
    <text evidence="2">The sequence shown here is derived from an EMBL/GenBank/DDBJ whole genome shotgun (WGS) entry which is preliminary data.</text>
</comment>
<feature type="compositionally biased region" description="Polar residues" evidence="1">
    <location>
        <begin position="135"/>
        <end position="144"/>
    </location>
</feature>
<dbReference type="AlphaFoldDB" id="A0A4Z2IC47"/>
<protein>
    <submittedName>
        <fullName evidence="2">Uncharacterized protein</fullName>
    </submittedName>
</protein>